<reference evidence="1" key="1">
    <citation type="journal article" date="2020" name="Stud. Mycol.">
        <title>101 Dothideomycetes genomes: a test case for predicting lifestyles and emergence of pathogens.</title>
        <authorList>
            <person name="Haridas S."/>
            <person name="Albert R."/>
            <person name="Binder M."/>
            <person name="Bloem J."/>
            <person name="Labutti K."/>
            <person name="Salamov A."/>
            <person name="Andreopoulos B."/>
            <person name="Baker S."/>
            <person name="Barry K."/>
            <person name="Bills G."/>
            <person name="Bluhm B."/>
            <person name="Cannon C."/>
            <person name="Castanera R."/>
            <person name="Culley D."/>
            <person name="Daum C."/>
            <person name="Ezra D."/>
            <person name="Gonzalez J."/>
            <person name="Henrissat B."/>
            <person name="Kuo A."/>
            <person name="Liang C."/>
            <person name="Lipzen A."/>
            <person name="Lutzoni F."/>
            <person name="Magnuson J."/>
            <person name="Mondo S."/>
            <person name="Nolan M."/>
            <person name="Ohm R."/>
            <person name="Pangilinan J."/>
            <person name="Park H.-J."/>
            <person name="Ramirez L."/>
            <person name="Alfaro M."/>
            <person name="Sun H."/>
            <person name="Tritt A."/>
            <person name="Yoshinaga Y."/>
            <person name="Zwiers L.-H."/>
            <person name="Turgeon B."/>
            <person name="Goodwin S."/>
            <person name="Spatafora J."/>
            <person name="Crous P."/>
            <person name="Grigoriev I."/>
        </authorList>
    </citation>
    <scope>NUCLEOTIDE SEQUENCE</scope>
    <source>
        <strain evidence="1">CBS 113979</strain>
    </source>
</reference>
<evidence type="ECO:0008006" key="3">
    <source>
        <dbReference type="Google" id="ProtNLM"/>
    </source>
</evidence>
<keyword evidence="2" id="KW-1185">Reference proteome</keyword>
<protein>
    <recommendedName>
        <fullName evidence="3">FAR1 domain-containing protein</fullName>
    </recommendedName>
</protein>
<gene>
    <name evidence="1" type="ORF">K402DRAFT_426020</name>
</gene>
<dbReference type="EMBL" id="ML977228">
    <property type="protein sequence ID" value="KAF1980691.1"/>
    <property type="molecule type" value="Genomic_DNA"/>
</dbReference>
<proteinExistence type="predicted"/>
<name>A0A6G1GIE9_9PEZI</name>
<dbReference type="Proteomes" id="UP000800041">
    <property type="component" value="Unassembled WGS sequence"/>
</dbReference>
<dbReference type="AlphaFoldDB" id="A0A6G1GIE9"/>
<accession>A0A6G1GIE9</accession>
<sequence length="111" mass="12604">MALRAPPACLYDSFEQAEATCKAFAADHGYALVRKRSKTSKATASAAGEFRKIWLRCDKDRKRQQINYKRATSSRMTECPFQLTIGFKEMELSGTILNPQTIKSYRESSRS</sequence>
<organism evidence="1 2">
    <name type="scientific">Aulographum hederae CBS 113979</name>
    <dbReference type="NCBI Taxonomy" id="1176131"/>
    <lineage>
        <taxon>Eukaryota</taxon>
        <taxon>Fungi</taxon>
        <taxon>Dikarya</taxon>
        <taxon>Ascomycota</taxon>
        <taxon>Pezizomycotina</taxon>
        <taxon>Dothideomycetes</taxon>
        <taxon>Pleosporomycetidae</taxon>
        <taxon>Aulographales</taxon>
        <taxon>Aulographaceae</taxon>
    </lineage>
</organism>
<evidence type="ECO:0000313" key="2">
    <source>
        <dbReference type="Proteomes" id="UP000800041"/>
    </source>
</evidence>
<evidence type="ECO:0000313" key="1">
    <source>
        <dbReference type="EMBL" id="KAF1980691.1"/>
    </source>
</evidence>